<gene>
    <name evidence="1" type="ORF">ERUC_LOCUS31922</name>
</gene>
<accession>A0ABC8L440</accession>
<dbReference type="PANTHER" id="PTHR45631:SF22">
    <property type="entry name" value="LRR RECEPTOR-LIKE SERINE_THREONINE-PROTEIN KINASE PAM74-RELATED"/>
    <property type="match status" value="1"/>
</dbReference>
<reference evidence="1 2" key="1">
    <citation type="submission" date="2022-03" db="EMBL/GenBank/DDBJ databases">
        <authorList>
            <person name="Macdonald S."/>
            <person name="Ahmed S."/>
            <person name="Newling K."/>
        </authorList>
    </citation>
    <scope>NUCLEOTIDE SEQUENCE [LARGE SCALE GENOMIC DNA]</scope>
</reference>
<dbReference type="Gene3D" id="3.30.200.20">
    <property type="entry name" value="Phosphorylase Kinase, domain 1"/>
    <property type="match status" value="1"/>
</dbReference>
<dbReference type="EMBL" id="CAKOAT010446265">
    <property type="protein sequence ID" value="CAH8373863.1"/>
    <property type="molecule type" value="Genomic_DNA"/>
</dbReference>
<evidence type="ECO:0008006" key="3">
    <source>
        <dbReference type="Google" id="ProtNLM"/>
    </source>
</evidence>
<dbReference type="PANTHER" id="PTHR45631">
    <property type="entry name" value="OS07G0107800 PROTEIN-RELATED"/>
    <property type="match status" value="1"/>
</dbReference>
<dbReference type="AlphaFoldDB" id="A0ABC8L440"/>
<evidence type="ECO:0000313" key="2">
    <source>
        <dbReference type="Proteomes" id="UP001642260"/>
    </source>
</evidence>
<dbReference type="InterPro" id="IPR011009">
    <property type="entry name" value="Kinase-like_dom_sf"/>
</dbReference>
<dbReference type="SUPFAM" id="SSF56112">
    <property type="entry name" value="Protein kinase-like (PK-like)"/>
    <property type="match status" value="1"/>
</dbReference>
<name>A0ABC8L440_ERUVS</name>
<dbReference type="Proteomes" id="UP001642260">
    <property type="component" value="Unassembled WGS sequence"/>
</dbReference>
<protein>
    <recommendedName>
        <fullName evidence="3">Protein kinase domain-containing protein</fullName>
    </recommendedName>
</protein>
<keyword evidence="2" id="KW-1185">Reference proteome</keyword>
<proteinExistence type="predicted"/>
<evidence type="ECO:0000313" key="1">
    <source>
        <dbReference type="EMBL" id="CAH8373863.1"/>
    </source>
</evidence>
<organism evidence="1 2">
    <name type="scientific">Eruca vesicaria subsp. sativa</name>
    <name type="common">Garden rocket</name>
    <name type="synonym">Eruca sativa</name>
    <dbReference type="NCBI Taxonomy" id="29727"/>
    <lineage>
        <taxon>Eukaryota</taxon>
        <taxon>Viridiplantae</taxon>
        <taxon>Streptophyta</taxon>
        <taxon>Embryophyta</taxon>
        <taxon>Tracheophyta</taxon>
        <taxon>Spermatophyta</taxon>
        <taxon>Magnoliopsida</taxon>
        <taxon>eudicotyledons</taxon>
        <taxon>Gunneridae</taxon>
        <taxon>Pentapetalae</taxon>
        <taxon>rosids</taxon>
        <taxon>malvids</taxon>
        <taxon>Brassicales</taxon>
        <taxon>Brassicaceae</taxon>
        <taxon>Brassiceae</taxon>
        <taxon>Eruca</taxon>
    </lineage>
</organism>
<comment type="caution">
    <text evidence="1">The sequence shown here is derived from an EMBL/GenBank/DDBJ whole genome shotgun (WGS) entry which is preliminary data.</text>
</comment>
<sequence>MTNNFQSILGKGGFDQVYHVLYDSEQVAVKVHFGSSTDQGFKHFTADSDIARKKITLLSSTSFYPLEI</sequence>